<dbReference type="GO" id="GO:0005737">
    <property type="term" value="C:cytoplasm"/>
    <property type="evidence" value="ECO:0007669"/>
    <property type="project" value="UniProtKB-SubCell"/>
</dbReference>
<dbReference type="InterPro" id="IPR050103">
    <property type="entry name" value="Class-III_PLP-dep_AT"/>
</dbReference>
<dbReference type="OrthoDB" id="9801834at2"/>
<keyword evidence="3 4" id="KW-0663">Pyridoxal phosphate</keyword>
<dbReference type="NCBIfam" id="TIGR00707">
    <property type="entry name" value="argD"/>
    <property type="match status" value="1"/>
</dbReference>
<feature type="binding site" evidence="4">
    <location>
        <begin position="97"/>
        <end position="98"/>
    </location>
    <ligand>
        <name>pyridoxal 5'-phosphate</name>
        <dbReference type="ChEBI" id="CHEBI:597326"/>
    </ligand>
</feature>
<comment type="subunit">
    <text evidence="4">Homodimer.</text>
</comment>
<dbReference type="InterPro" id="IPR015424">
    <property type="entry name" value="PyrdxlP-dep_Trfase"/>
</dbReference>
<dbReference type="GO" id="GO:0030170">
    <property type="term" value="F:pyridoxal phosphate binding"/>
    <property type="evidence" value="ECO:0007669"/>
    <property type="project" value="InterPro"/>
</dbReference>
<dbReference type="SUPFAM" id="SSF53383">
    <property type="entry name" value="PLP-dependent transferases"/>
    <property type="match status" value="1"/>
</dbReference>
<evidence type="ECO:0000256" key="4">
    <source>
        <dbReference type="HAMAP-Rule" id="MF_01107"/>
    </source>
</evidence>
<dbReference type="InterPro" id="IPR005814">
    <property type="entry name" value="Aminotrans_3"/>
</dbReference>
<name>A0A059FGK8_9PROT</name>
<comment type="miscellaneous">
    <text evidence="4">May also have succinyldiaminopimelate aminotransferase activity, thus carrying out the corresponding step in lysine biosynthesis.</text>
</comment>
<feature type="binding site" evidence="4">
    <location>
        <position position="274"/>
    </location>
    <ligand>
        <name>pyridoxal 5'-phosphate</name>
        <dbReference type="ChEBI" id="CHEBI:597326"/>
    </ligand>
</feature>
<protein>
    <recommendedName>
        <fullName evidence="4">Acetylornithine aminotransferase</fullName>
        <shortName evidence="4">ACOAT</shortName>
        <ecNumber evidence="4">2.6.1.11</ecNumber>
    </recommendedName>
</protein>
<dbReference type="Proteomes" id="UP000024816">
    <property type="component" value="Unassembled WGS sequence"/>
</dbReference>
<evidence type="ECO:0000256" key="1">
    <source>
        <dbReference type="ARBA" id="ARBA00022576"/>
    </source>
</evidence>
<dbReference type="EC" id="2.6.1.11" evidence="4"/>
<comment type="caution">
    <text evidence="5">The sequence shown here is derived from an EMBL/GenBank/DDBJ whole genome shotgun (WGS) entry which is preliminary data.</text>
</comment>
<accession>A0A059FGK8</accession>
<organism evidence="5 6">
    <name type="scientific">Hyphomonas jannaschiana VP2</name>
    <dbReference type="NCBI Taxonomy" id="1280952"/>
    <lineage>
        <taxon>Bacteria</taxon>
        <taxon>Pseudomonadati</taxon>
        <taxon>Pseudomonadota</taxon>
        <taxon>Alphaproteobacteria</taxon>
        <taxon>Hyphomonadales</taxon>
        <taxon>Hyphomonadaceae</taxon>
        <taxon>Hyphomonas</taxon>
    </lineage>
</organism>
<keyword evidence="6" id="KW-1185">Reference proteome</keyword>
<feature type="binding site" evidence="4">
    <location>
        <position position="273"/>
    </location>
    <ligand>
        <name>N(2)-acetyl-L-ornithine</name>
        <dbReference type="ChEBI" id="CHEBI:57805"/>
    </ligand>
</feature>
<dbReference type="AlphaFoldDB" id="A0A059FGK8"/>
<dbReference type="GO" id="GO:0006526">
    <property type="term" value="P:L-arginine biosynthetic process"/>
    <property type="evidence" value="ECO:0007669"/>
    <property type="project" value="UniProtKB-UniRule"/>
</dbReference>
<keyword evidence="1 4" id="KW-0032">Aminotransferase</keyword>
<keyword evidence="4" id="KW-0028">Amino-acid biosynthesis</keyword>
<dbReference type="Gene3D" id="3.90.1150.10">
    <property type="entry name" value="Aspartate Aminotransferase, domain 1"/>
    <property type="match status" value="1"/>
</dbReference>
<dbReference type="Pfam" id="PF00202">
    <property type="entry name" value="Aminotran_3"/>
    <property type="match status" value="1"/>
</dbReference>
<dbReference type="InterPro" id="IPR004636">
    <property type="entry name" value="AcOrn/SuccOrn_fam"/>
</dbReference>
<dbReference type="GO" id="GO:0042802">
    <property type="term" value="F:identical protein binding"/>
    <property type="evidence" value="ECO:0007669"/>
    <property type="project" value="TreeGrafter"/>
</dbReference>
<dbReference type="GO" id="GO:0003992">
    <property type="term" value="F:N2-acetyl-L-ornithine:2-oxoglutarate 5-aminotransferase activity"/>
    <property type="evidence" value="ECO:0007669"/>
    <property type="project" value="UniProtKB-UniRule"/>
</dbReference>
<comment type="subcellular location">
    <subcellularLocation>
        <location evidence="4">Cytoplasm</location>
    </subcellularLocation>
</comment>
<dbReference type="PATRIC" id="fig|1280952.3.peg.1174"/>
<feature type="modified residue" description="N6-(pyridoxal phosphate)lysine" evidence="4">
    <location>
        <position position="245"/>
    </location>
</feature>
<dbReference type="HAMAP" id="MF_01107">
    <property type="entry name" value="ArgD_aminotrans_3"/>
    <property type="match status" value="1"/>
</dbReference>
<evidence type="ECO:0000256" key="2">
    <source>
        <dbReference type="ARBA" id="ARBA00022679"/>
    </source>
</evidence>
<dbReference type="NCBIfam" id="NF002325">
    <property type="entry name" value="PRK01278.1"/>
    <property type="match status" value="1"/>
</dbReference>
<feature type="binding site" evidence="4">
    <location>
        <position position="130"/>
    </location>
    <ligand>
        <name>pyridoxal 5'-phosphate</name>
        <dbReference type="ChEBI" id="CHEBI:597326"/>
    </ligand>
</feature>
<feature type="binding site" evidence="4">
    <location>
        <begin position="215"/>
        <end position="218"/>
    </location>
    <ligand>
        <name>pyridoxal 5'-phosphate</name>
        <dbReference type="ChEBI" id="CHEBI:597326"/>
    </ligand>
</feature>
<gene>
    <name evidence="4" type="primary">argD</name>
    <name evidence="5" type="ORF">HJA_05917</name>
</gene>
<dbReference type="UniPathway" id="UPA00068">
    <property type="reaction ID" value="UER00109"/>
</dbReference>
<dbReference type="RefSeq" id="WP_035579440.1">
    <property type="nucleotide sequence ID" value="NZ_ARYJ01000003.1"/>
</dbReference>
<comment type="catalytic activity">
    <reaction evidence="4">
        <text>N(2)-acetyl-L-ornithine + 2-oxoglutarate = N-acetyl-L-glutamate 5-semialdehyde + L-glutamate</text>
        <dbReference type="Rhea" id="RHEA:18049"/>
        <dbReference type="ChEBI" id="CHEBI:16810"/>
        <dbReference type="ChEBI" id="CHEBI:29123"/>
        <dbReference type="ChEBI" id="CHEBI:29985"/>
        <dbReference type="ChEBI" id="CHEBI:57805"/>
        <dbReference type="EC" id="2.6.1.11"/>
    </reaction>
</comment>
<evidence type="ECO:0000256" key="3">
    <source>
        <dbReference type="ARBA" id="ARBA00022898"/>
    </source>
</evidence>
<reference evidence="5 6" key="1">
    <citation type="journal article" date="2014" name="Antonie Van Leeuwenhoek">
        <title>Hyphomonas beringensis sp. nov. and Hyphomonas chukchiensis sp. nov., isolated from surface seawater of the Bering Sea and Chukchi Sea.</title>
        <authorList>
            <person name="Li C."/>
            <person name="Lai Q."/>
            <person name="Li G."/>
            <person name="Dong C."/>
            <person name="Wang J."/>
            <person name="Liao Y."/>
            <person name="Shao Z."/>
        </authorList>
    </citation>
    <scope>NUCLEOTIDE SEQUENCE [LARGE SCALE GENOMIC DNA]</scope>
    <source>
        <strain evidence="5 6">VP2</strain>
    </source>
</reference>
<dbReference type="PANTHER" id="PTHR11986:SF113">
    <property type="entry name" value="SUCCINYLORNITHINE TRANSAMINASE"/>
    <property type="match status" value="1"/>
</dbReference>
<dbReference type="PANTHER" id="PTHR11986">
    <property type="entry name" value="AMINOTRANSFERASE CLASS III"/>
    <property type="match status" value="1"/>
</dbReference>
<evidence type="ECO:0000313" key="5">
    <source>
        <dbReference type="EMBL" id="KCZ89764.1"/>
    </source>
</evidence>
<dbReference type="EMBL" id="ARYJ01000003">
    <property type="protein sequence ID" value="KCZ89764.1"/>
    <property type="molecule type" value="Genomic_DNA"/>
</dbReference>
<comment type="pathway">
    <text evidence="4">Amino-acid biosynthesis; L-arginine biosynthesis; N(2)-acetyl-L-ornithine from L-glutamate: step 4/4.</text>
</comment>
<dbReference type="InterPro" id="IPR015421">
    <property type="entry name" value="PyrdxlP-dep_Trfase_major"/>
</dbReference>
<keyword evidence="4" id="KW-0963">Cytoplasm</keyword>
<dbReference type="FunFam" id="3.40.640.10:FF:000004">
    <property type="entry name" value="Acetylornithine aminotransferase"/>
    <property type="match status" value="1"/>
</dbReference>
<dbReference type="CDD" id="cd00610">
    <property type="entry name" value="OAT_like"/>
    <property type="match status" value="1"/>
</dbReference>
<keyword evidence="4" id="KW-0055">Arginine biosynthesis</keyword>
<dbReference type="eggNOG" id="COG4992">
    <property type="taxonomic scope" value="Bacteria"/>
</dbReference>
<feature type="binding site" evidence="4">
    <location>
        <position position="133"/>
    </location>
    <ligand>
        <name>N(2)-acetyl-L-ornithine</name>
        <dbReference type="ChEBI" id="CHEBI:57805"/>
    </ligand>
</feature>
<keyword evidence="2 4" id="KW-0808">Transferase</keyword>
<dbReference type="InterPro" id="IPR015422">
    <property type="entry name" value="PyrdxlP-dep_Trfase_small"/>
</dbReference>
<dbReference type="PIRSF" id="PIRSF000521">
    <property type="entry name" value="Transaminase_4ab_Lys_Orn"/>
    <property type="match status" value="1"/>
</dbReference>
<dbReference type="InterPro" id="IPR049704">
    <property type="entry name" value="Aminotrans_3_PPA_site"/>
</dbReference>
<comment type="similarity">
    <text evidence="4">Belongs to the class-III pyridoxal-phosphate-dependent aminotransferase family. ArgD subfamily.</text>
</comment>
<dbReference type="Gene3D" id="3.40.640.10">
    <property type="entry name" value="Type I PLP-dependent aspartate aminotransferase-like (Major domain)"/>
    <property type="match status" value="1"/>
</dbReference>
<proteinExistence type="inferred from homology"/>
<comment type="cofactor">
    <cofactor evidence="4">
        <name>pyridoxal 5'-phosphate</name>
        <dbReference type="ChEBI" id="CHEBI:597326"/>
    </cofactor>
    <text evidence="4">Binds 1 pyridoxal phosphate per subunit.</text>
</comment>
<sequence length="403" mass="43135">MNRDSLFPTYAPPELQFSHGKGSWLTDTSGRQYLDFIAGISVNTLGHAHPDLVEALHTQAQKIWHLSNMFDVPGQAELARRYCELTFADRVFFTNSGAESIECALKSARKFHAEQGHPERIDIIGFEGAFHGRTYATVNAAGNPKYLEGFGPRLPGYKQAPFGDMDALRAMTDEHTAAILIEPVQGEGGLRPAPTSYLEALRELCDAQGILLIYDEVQCGAGRTGQLFAHQWSERAAPDLMATAKGVGGGFPLGMCLATGDVARHMVPGTHGTTYGGNPLAVAVGTAVLDHLTAPGFLENVRERSAQLHGELNRLKTKYPDLVTEVRGKGLLAGFKLGSGLNTAMRDRLRENGLLAGVAGDNTVRLAPPLNVSAAEIEQAIAIIDGALESLQRVPVAAAGSSQ</sequence>
<dbReference type="STRING" id="1280952.HJA_05917"/>
<evidence type="ECO:0000313" key="6">
    <source>
        <dbReference type="Proteomes" id="UP000024816"/>
    </source>
</evidence>
<dbReference type="PROSITE" id="PS00600">
    <property type="entry name" value="AA_TRANSFER_CLASS_3"/>
    <property type="match status" value="1"/>
</dbReference>